<evidence type="ECO:0000313" key="6">
    <source>
        <dbReference type="Proteomes" id="UP000235388"/>
    </source>
</evidence>
<dbReference type="PANTHER" id="PTHR43475:SF3">
    <property type="entry name" value="TRANSLATION INITIATION FACTOR EIF-2B SUBUNIT FAMILY PROTEIN (AFU_ORTHOLOGUE AFUA_2G14290)"/>
    <property type="match status" value="1"/>
</dbReference>
<dbReference type="GO" id="GO:0019509">
    <property type="term" value="P:L-methionine salvage from methylthioadenosine"/>
    <property type="evidence" value="ECO:0007669"/>
    <property type="project" value="TreeGrafter"/>
</dbReference>
<evidence type="ECO:0000256" key="3">
    <source>
        <dbReference type="SAM" id="MobiDB-lite"/>
    </source>
</evidence>
<dbReference type="AlphaFoldDB" id="A0A2N5UAH1"/>
<dbReference type="Gene3D" id="3.40.50.10470">
    <property type="entry name" value="Translation initiation factor eif-2b, domain 2"/>
    <property type="match status" value="1"/>
</dbReference>
<dbReference type="PANTHER" id="PTHR43475">
    <property type="entry name" value="METHYLTHIORIBOSE-1-PHOSPHATE ISOMERASE"/>
    <property type="match status" value="1"/>
</dbReference>
<feature type="region of interest" description="Disordered" evidence="3">
    <location>
        <begin position="1"/>
        <end position="55"/>
    </location>
</feature>
<gene>
    <name evidence="5" type="ORF">PCANC_15067</name>
    <name evidence="4" type="ORF">PCANC_22695</name>
</gene>
<comment type="caution">
    <text evidence="5">The sequence shown here is derived from an EMBL/GenBank/DDBJ whole genome shotgun (WGS) entry which is preliminary data.</text>
</comment>
<dbReference type="STRING" id="200324.A0A2N5UAH1"/>
<evidence type="ECO:0000256" key="2">
    <source>
        <dbReference type="RuleBase" id="RU003814"/>
    </source>
</evidence>
<dbReference type="OrthoDB" id="2502244at2759"/>
<sequence length="797" mass="88533">MSEASRFPNHRYPVRPFPPPGFAGSRLRPHPPYGYSPAAPLPHPAPNDPNNPTATYPTEEHYPYLLPHHGAFEYDYRFPHFPPHFPYGGTPHVGADSQARIVEQFTNPPDQNLKRLTWREEFLKGNPDKAVNDNLAEASRLVVSLITSGPVDQPYGQGHKLLHFASPRKSSHYPHLQDTVEFTCFALDASAVVPINEGDAIPSATELSKKSITSLLPKLDVDKDLKLVRRSKPLLWDSVTVLETFLYRVVEEKEDLDSPAGRDLEERLGAETHLWQPTSEYEQFMATIPSDIISTAITSVYFPPNLSQALNSILADQDSRPDSLSLQALNALYSCVLSQFARGAFLYYPIPPPPSGQKEFELCVKHRVWAYWTEVMAWHLSHLREDAQVSISYTLVKALYPVRAWIDDVKVTLDELERIMVNAIASEGDRARRATETLIQEGISECLHSPNFSPPENTLEKMHIVTAGTSSVVYNVIAKLVTHVLARKPSLTESNSKSTVNRRIMDLKITIAESRPLSEGVTLAMKLSHVVETYLEYRDRGSKHARQASAAPSVANLGPSVLDPNLQARLRQQMSDNERLLNLHRQQPPSLALMELLEQMDSKKEKKEPKVSIELITDAAVVSTIMAAGGSDVKPIVLLGADRVLPNGDVVNKVGSAQMAWAARSCGGIVLILCRADRVHSKGIPAPPKASSPSDQLIAGWGPSISNETIDQIKSSSHVTISNPTFENVDNQYISGYITELGFFGHDMMMEFSNMRSDLEKAYGKCLYYIPGLPVLASHFDPSFNVLALDIYRLYAA</sequence>
<reference evidence="5 6" key="1">
    <citation type="submission" date="2017-11" db="EMBL/GenBank/DDBJ databases">
        <title>De novo assembly and phasing of dikaryotic genomes from two isolates of Puccinia coronata f. sp. avenae, the causal agent of oat crown rust.</title>
        <authorList>
            <person name="Miller M.E."/>
            <person name="Zhang Y."/>
            <person name="Omidvar V."/>
            <person name="Sperschneider J."/>
            <person name="Schwessinger B."/>
            <person name="Raley C."/>
            <person name="Palmer J.M."/>
            <person name="Garnica D."/>
            <person name="Upadhyaya N."/>
            <person name="Rathjen J."/>
            <person name="Taylor J.M."/>
            <person name="Park R.F."/>
            <person name="Dodds P.N."/>
            <person name="Hirsch C.D."/>
            <person name="Kianian S.F."/>
            <person name="Figueroa M."/>
        </authorList>
    </citation>
    <scope>NUCLEOTIDE SEQUENCE [LARGE SCALE GENOMIC DNA]</scope>
    <source>
        <strain evidence="5">12NC29</strain>
    </source>
</reference>
<evidence type="ECO:0000313" key="4">
    <source>
        <dbReference type="EMBL" id="PLW09233.1"/>
    </source>
</evidence>
<dbReference type="GO" id="GO:0046523">
    <property type="term" value="F:S-methyl-5-thioribose-1-phosphate isomerase activity"/>
    <property type="evidence" value="ECO:0007669"/>
    <property type="project" value="TreeGrafter"/>
</dbReference>
<feature type="compositionally biased region" description="Pro residues" evidence="3">
    <location>
        <begin position="30"/>
        <end position="49"/>
    </location>
</feature>
<dbReference type="Pfam" id="PF01008">
    <property type="entry name" value="IF-2B"/>
    <property type="match status" value="1"/>
</dbReference>
<organism evidence="5 6">
    <name type="scientific">Puccinia coronata f. sp. avenae</name>
    <dbReference type="NCBI Taxonomy" id="200324"/>
    <lineage>
        <taxon>Eukaryota</taxon>
        <taxon>Fungi</taxon>
        <taxon>Dikarya</taxon>
        <taxon>Basidiomycota</taxon>
        <taxon>Pucciniomycotina</taxon>
        <taxon>Pucciniomycetes</taxon>
        <taxon>Pucciniales</taxon>
        <taxon>Pucciniaceae</taxon>
        <taxon>Puccinia</taxon>
    </lineage>
</organism>
<evidence type="ECO:0000256" key="1">
    <source>
        <dbReference type="ARBA" id="ARBA00007251"/>
    </source>
</evidence>
<dbReference type="Proteomes" id="UP000235388">
    <property type="component" value="Unassembled WGS sequence"/>
</dbReference>
<dbReference type="InterPro" id="IPR000649">
    <property type="entry name" value="IF-2B-related"/>
</dbReference>
<proteinExistence type="inferred from homology"/>
<keyword evidence="6" id="KW-1185">Reference proteome</keyword>
<comment type="similarity">
    <text evidence="1 2">Belongs to the eIF-2B alpha/beta/delta subunits family.</text>
</comment>
<evidence type="ECO:0000313" key="5">
    <source>
        <dbReference type="EMBL" id="PLW34723.1"/>
    </source>
</evidence>
<dbReference type="EMBL" id="PGCJ01001116">
    <property type="protein sequence ID" value="PLW09233.1"/>
    <property type="molecule type" value="Genomic_DNA"/>
</dbReference>
<dbReference type="SUPFAM" id="SSF100950">
    <property type="entry name" value="NagB/RpiA/CoA transferase-like"/>
    <property type="match status" value="1"/>
</dbReference>
<dbReference type="InterPro" id="IPR037171">
    <property type="entry name" value="NagB/RpiA_transferase-like"/>
</dbReference>
<protein>
    <submittedName>
        <fullName evidence="5">Uncharacterized protein</fullName>
    </submittedName>
</protein>
<dbReference type="InterPro" id="IPR042529">
    <property type="entry name" value="IF_2B-like_C"/>
</dbReference>
<name>A0A2N5UAH1_9BASI</name>
<dbReference type="EMBL" id="PGCJ01000271">
    <property type="protein sequence ID" value="PLW34723.1"/>
    <property type="molecule type" value="Genomic_DNA"/>
</dbReference>
<accession>A0A2N5UAH1</accession>